<dbReference type="GO" id="GO:0004825">
    <property type="term" value="F:methionine-tRNA ligase activity"/>
    <property type="evidence" value="ECO:0007669"/>
    <property type="project" value="UniProtKB-EC"/>
</dbReference>
<sequence>MTPTGFIITLPPPTPNGGLHVGHMSGPFLAGDVFARAARLQGQHSFVTCYSDINQSYVRVTAERQQRDPETLYRYWTDDIIKTLKLYHIDVADYFLPEEEAVTWVRNLFHQLYQRGVLVKKHFPFFYSEKEQIWHDEAGISGHCPVCLAACKCGICEACGNLTNAETIIKPRVTNSGSTEVTIRHSEVLVLELERFRQPITQFYQQNKRFRQRYQWLAEDALSTILPDFPVTMPGNWGISMAHADFPGQVINAWPEVMAELLYSYQRAIERDPQLNDVTVPVNFFGFDNSYFYAVVHVAMLSQIDNGRWLPWATMINEFYNLDHAKFSTSNNHLVWASDLAQRCSVDAIRFYAAFNAPGFEKANFNEADMMRVLENSLEKSWLNITAAWNQKAATCVTPLPPLSATWHQIGESARQRILASYTLERFHLRQAAEDLLHLMKFIEMTLSQYHDAESLRGVGWLLQCFSQAAWPLMPQSSEKLFHRLTAIDQMTLNTTDFLHLCDLPSSFFSTRISDPPEQRG</sequence>
<evidence type="ECO:0000313" key="9">
    <source>
        <dbReference type="EMBL" id="KER04190.1"/>
    </source>
</evidence>
<evidence type="ECO:0000256" key="7">
    <source>
        <dbReference type="RuleBase" id="RU363039"/>
    </source>
</evidence>
<dbReference type="PANTHER" id="PTHR45765:SF1">
    <property type="entry name" value="METHIONINE--TRNA LIGASE, CYTOPLASMIC"/>
    <property type="match status" value="1"/>
</dbReference>
<dbReference type="GO" id="GO:0005524">
    <property type="term" value="F:ATP binding"/>
    <property type="evidence" value="ECO:0007669"/>
    <property type="project" value="UniProtKB-KW"/>
</dbReference>
<dbReference type="RefSeq" id="WP_036837731.1">
    <property type="nucleotide sequence ID" value="NZ_CAWLUD010000013.1"/>
</dbReference>
<evidence type="ECO:0000256" key="3">
    <source>
        <dbReference type="ARBA" id="ARBA00022840"/>
    </source>
</evidence>
<comment type="similarity">
    <text evidence="7">Belongs to the class-I aminoacyl-tRNA synthetase family.</text>
</comment>
<accession>A0A081RZT7</accession>
<comment type="catalytic activity">
    <reaction evidence="6">
        <text>tRNA(Met) + L-methionine + ATP = L-methionyl-tRNA(Met) + AMP + diphosphate</text>
        <dbReference type="Rhea" id="RHEA:13481"/>
        <dbReference type="Rhea" id="RHEA-COMP:9667"/>
        <dbReference type="Rhea" id="RHEA-COMP:9698"/>
        <dbReference type="ChEBI" id="CHEBI:30616"/>
        <dbReference type="ChEBI" id="CHEBI:33019"/>
        <dbReference type="ChEBI" id="CHEBI:57844"/>
        <dbReference type="ChEBI" id="CHEBI:78442"/>
        <dbReference type="ChEBI" id="CHEBI:78530"/>
        <dbReference type="ChEBI" id="CHEBI:456215"/>
        <dbReference type="EC" id="6.1.1.10"/>
    </reaction>
</comment>
<comment type="caution">
    <text evidence="9">The sequence shown here is derived from an EMBL/GenBank/DDBJ whole genome shotgun (WGS) entry which is preliminary data.</text>
</comment>
<keyword evidence="1 7" id="KW-0436">Ligase</keyword>
<dbReference type="Pfam" id="PF09334">
    <property type="entry name" value="tRNA-synt_1g"/>
    <property type="match status" value="1"/>
</dbReference>
<dbReference type="Gene3D" id="2.20.28.20">
    <property type="entry name" value="Methionyl-tRNA synthetase, Zn-domain"/>
    <property type="match status" value="1"/>
</dbReference>
<dbReference type="EC" id="6.1.1.10" evidence="9"/>
<dbReference type="AlphaFoldDB" id="A0A081RZT7"/>
<reference evidence="9 10" key="1">
    <citation type="submission" date="2014-03" db="EMBL/GenBank/DDBJ databases">
        <title>Draft Genome of Photorhabdus temperata Meg1.</title>
        <authorList>
            <person name="Hurst S.G.IV."/>
            <person name="Morris K."/>
            <person name="Thomas K."/>
            <person name="Tisa L.S."/>
        </authorList>
    </citation>
    <scope>NUCLEOTIDE SEQUENCE [LARGE SCALE GENOMIC DNA]</scope>
    <source>
        <strain evidence="9 10">Meg1</strain>
    </source>
</reference>
<evidence type="ECO:0000259" key="8">
    <source>
        <dbReference type="Pfam" id="PF09334"/>
    </source>
</evidence>
<dbReference type="PANTHER" id="PTHR45765">
    <property type="entry name" value="METHIONINE--TRNA LIGASE"/>
    <property type="match status" value="1"/>
</dbReference>
<dbReference type="Gene3D" id="3.40.50.620">
    <property type="entry name" value="HUPs"/>
    <property type="match status" value="1"/>
</dbReference>
<proteinExistence type="inferred from homology"/>
<dbReference type="PROSITE" id="PS00178">
    <property type="entry name" value="AA_TRNA_LIGASE_I"/>
    <property type="match status" value="1"/>
</dbReference>
<dbReference type="InterPro" id="IPR001412">
    <property type="entry name" value="aa-tRNA-synth_I_CS"/>
</dbReference>
<keyword evidence="4 7" id="KW-0648">Protein biosynthesis</keyword>
<dbReference type="EMBL" id="JGVH01000013">
    <property type="protein sequence ID" value="KER04190.1"/>
    <property type="molecule type" value="Genomic_DNA"/>
</dbReference>
<gene>
    <name evidence="9" type="ORF">MEG1DRAFT_01120</name>
</gene>
<evidence type="ECO:0000256" key="6">
    <source>
        <dbReference type="ARBA" id="ARBA00047364"/>
    </source>
</evidence>
<organism evidence="9 10">
    <name type="scientific">Photorhabdus temperata subsp. temperata Meg1</name>
    <dbReference type="NCBI Taxonomy" id="1393735"/>
    <lineage>
        <taxon>Bacteria</taxon>
        <taxon>Pseudomonadati</taxon>
        <taxon>Pseudomonadota</taxon>
        <taxon>Gammaproteobacteria</taxon>
        <taxon>Enterobacterales</taxon>
        <taxon>Morganellaceae</taxon>
        <taxon>Photorhabdus</taxon>
    </lineage>
</organism>
<dbReference type="PATRIC" id="fig|1393735.3.peg.1159"/>
<dbReference type="InterPro" id="IPR014729">
    <property type="entry name" value="Rossmann-like_a/b/a_fold"/>
</dbReference>
<dbReference type="InterPro" id="IPR029038">
    <property type="entry name" value="MetRS_Zn"/>
</dbReference>
<evidence type="ECO:0000313" key="10">
    <source>
        <dbReference type="Proteomes" id="UP000028002"/>
    </source>
</evidence>
<evidence type="ECO:0000256" key="5">
    <source>
        <dbReference type="ARBA" id="ARBA00023146"/>
    </source>
</evidence>
<dbReference type="InterPro" id="IPR015413">
    <property type="entry name" value="Methionyl/Leucyl_tRNA_Synth"/>
</dbReference>
<dbReference type="SUPFAM" id="SSF52374">
    <property type="entry name" value="Nucleotidylyl transferase"/>
    <property type="match status" value="1"/>
</dbReference>
<dbReference type="Proteomes" id="UP000028002">
    <property type="component" value="Unassembled WGS sequence"/>
</dbReference>
<protein>
    <submittedName>
        <fullName evidence="9">Methionyl-tRNA synthetase</fullName>
        <ecNumber evidence="9">6.1.1.10</ecNumber>
    </submittedName>
</protein>
<dbReference type="GO" id="GO:0005829">
    <property type="term" value="C:cytosol"/>
    <property type="evidence" value="ECO:0007669"/>
    <property type="project" value="TreeGrafter"/>
</dbReference>
<keyword evidence="3 7" id="KW-0067">ATP-binding</keyword>
<keyword evidence="2 7" id="KW-0547">Nucleotide-binding</keyword>
<name>A0A081RZT7_PHOTE</name>
<feature type="domain" description="Methionyl/Leucyl tRNA synthetase" evidence="8">
    <location>
        <begin position="7"/>
        <end position="385"/>
    </location>
</feature>
<evidence type="ECO:0000256" key="1">
    <source>
        <dbReference type="ARBA" id="ARBA00022598"/>
    </source>
</evidence>
<evidence type="ECO:0000256" key="4">
    <source>
        <dbReference type="ARBA" id="ARBA00022917"/>
    </source>
</evidence>
<dbReference type="InterPro" id="IPR023458">
    <property type="entry name" value="Met-tRNA_ligase_1"/>
</dbReference>
<evidence type="ECO:0000256" key="2">
    <source>
        <dbReference type="ARBA" id="ARBA00022741"/>
    </source>
</evidence>
<keyword evidence="5 7" id="KW-0030">Aminoacyl-tRNA synthetase</keyword>
<dbReference type="GO" id="GO:0006431">
    <property type="term" value="P:methionyl-tRNA aminoacylation"/>
    <property type="evidence" value="ECO:0007669"/>
    <property type="project" value="TreeGrafter"/>
</dbReference>